<keyword evidence="1" id="KW-1277">Toxin-antitoxin system</keyword>
<dbReference type="SUPFAM" id="SSF143011">
    <property type="entry name" value="RelE-like"/>
    <property type="match status" value="1"/>
</dbReference>
<organism evidence="2 3">
    <name type="scientific">Pyrodictium abyssi</name>
    <dbReference type="NCBI Taxonomy" id="54256"/>
    <lineage>
        <taxon>Archaea</taxon>
        <taxon>Thermoproteota</taxon>
        <taxon>Thermoprotei</taxon>
        <taxon>Desulfurococcales</taxon>
        <taxon>Pyrodictiaceae</taxon>
        <taxon>Pyrodictium</taxon>
    </lineage>
</organism>
<evidence type="ECO:0000256" key="1">
    <source>
        <dbReference type="ARBA" id="ARBA00022649"/>
    </source>
</evidence>
<dbReference type="InterPro" id="IPR035093">
    <property type="entry name" value="RelE/ParE_toxin_dom_sf"/>
</dbReference>
<gene>
    <name evidence="2" type="ORF">PABY_10090</name>
</gene>
<evidence type="ECO:0000313" key="2">
    <source>
        <dbReference type="EMBL" id="BES81442.1"/>
    </source>
</evidence>
<evidence type="ECO:0008006" key="4">
    <source>
        <dbReference type="Google" id="ProtNLM"/>
    </source>
</evidence>
<dbReference type="InterPro" id="IPR007712">
    <property type="entry name" value="RelE/ParE_toxin"/>
</dbReference>
<dbReference type="PANTHER" id="PTHR35601">
    <property type="entry name" value="TOXIN RELE"/>
    <property type="match status" value="1"/>
</dbReference>
<reference evidence="2 3" key="1">
    <citation type="submission" date="2023-09" db="EMBL/GenBank/DDBJ databases">
        <title>Pyrofollis japonicus gen. nov. sp. nov., a novel member of the family Pyrodictiaceae isolated from the Iheya North hydrothermal field.</title>
        <authorList>
            <person name="Miyazaki U."/>
            <person name="Sanari M."/>
            <person name="Tame A."/>
            <person name="Kitajima M."/>
            <person name="Okamoto A."/>
            <person name="Sawayama S."/>
            <person name="Miyazaki J."/>
            <person name="Takai K."/>
            <person name="Nakagawa S."/>
        </authorList>
    </citation>
    <scope>NUCLEOTIDE SEQUENCE [LARGE SCALE GENOMIC DNA]</scope>
    <source>
        <strain evidence="2 3">AV2</strain>
    </source>
</reference>
<dbReference type="Pfam" id="PF05016">
    <property type="entry name" value="ParE_toxin"/>
    <property type="match status" value="1"/>
</dbReference>
<sequence>MPEVRIEGSARRDLKRLPREVVEWVLEAVGELERDPFIGERLRLPASLRGLYCFKLRRGDYRLIYCYIPSRDTVYIVAVGHRDEIYEKFQRRIG</sequence>
<dbReference type="Proteomes" id="UP001341135">
    <property type="component" value="Chromosome"/>
</dbReference>
<keyword evidence="3" id="KW-1185">Reference proteome</keyword>
<protein>
    <recommendedName>
        <fullName evidence="4">Type II toxin-antitoxin system RelE/ParE family toxin</fullName>
    </recommendedName>
</protein>
<dbReference type="PANTHER" id="PTHR35601:SF1">
    <property type="entry name" value="TOXIN RELE"/>
    <property type="match status" value="1"/>
</dbReference>
<accession>A0ABN6ZTF3</accession>
<dbReference type="RefSeq" id="WP_338252533.1">
    <property type="nucleotide sequence ID" value="NZ_AP028907.1"/>
</dbReference>
<dbReference type="GeneID" id="89289028"/>
<name>A0ABN6ZTF3_9CREN</name>
<evidence type="ECO:0000313" key="3">
    <source>
        <dbReference type="Proteomes" id="UP001341135"/>
    </source>
</evidence>
<proteinExistence type="predicted"/>
<dbReference type="Gene3D" id="3.30.2310.20">
    <property type="entry name" value="RelE-like"/>
    <property type="match status" value="1"/>
</dbReference>
<dbReference type="EMBL" id="AP028907">
    <property type="protein sequence ID" value="BES81442.1"/>
    <property type="molecule type" value="Genomic_DNA"/>
</dbReference>